<evidence type="ECO:0000313" key="11">
    <source>
        <dbReference type="Proteomes" id="UP000694846"/>
    </source>
</evidence>
<keyword evidence="5" id="KW-0862">Zinc</keyword>
<evidence type="ECO:0000256" key="1">
    <source>
        <dbReference type="ARBA" id="ARBA00004123"/>
    </source>
</evidence>
<dbReference type="GO" id="GO:0005634">
    <property type="term" value="C:nucleus"/>
    <property type="evidence" value="ECO:0007669"/>
    <property type="project" value="UniProtKB-SubCell"/>
</dbReference>
<keyword evidence="2" id="KW-0479">Metal-binding</keyword>
<reference evidence="12" key="2">
    <citation type="submission" date="2025-04" db="UniProtKB">
        <authorList>
            <consortium name="RefSeq"/>
        </authorList>
    </citation>
    <scope>IDENTIFICATION</scope>
    <source>
        <tissue evidence="12">Whole body</tissue>
    </source>
</reference>
<evidence type="ECO:0000256" key="6">
    <source>
        <dbReference type="ARBA" id="ARBA00023125"/>
    </source>
</evidence>
<protein>
    <submittedName>
        <fullName evidence="12">Uncharacterized protein LOC112693814</fullName>
    </submittedName>
</protein>
<dbReference type="AlphaFoldDB" id="A0A2S2PVF1"/>
<dbReference type="GeneID" id="112693814"/>
<dbReference type="Proteomes" id="UP000694846">
    <property type="component" value="Unplaced"/>
</dbReference>
<dbReference type="GO" id="GO:0010468">
    <property type="term" value="P:regulation of gene expression"/>
    <property type="evidence" value="ECO:0007669"/>
    <property type="project" value="TreeGrafter"/>
</dbReference>
<evidence type="ECO:0000256" key="5">
    <source>
        <dbReference type="ARBA" id="ARBA00022833"/>
    </source>
</evidence>
<dbReference type="SUPFAM" id="SSF57667">
    <property type="entry name" value="beta-beta-alpha zinc fingers"/>
    <property type="match status" value="1"/>
</dbReference>
<dbReference type="InterPro" id="IPR013087">
    <property type="entry name" value="Znf_C2H2_type"/>
</dbReference>
<name>A0A2S2PVF1_9HEMI</name>
<dbReference type="PANTHER" id="PTHR16515">
    <property type="entry name" value="PR DOMAIN ZINC FINGER PROTEIN"/>
    <property type="match status" value="1"/>
</dbReference>
<evidence type="ECO:0000256" key="8">
    <source>
        <dbReference type="PROSITE-ProRule" id="PRU00042"/>
    </source>
</evidence>
<dbReference type="PROSITE" id="PS00028">
    <property type="entry name" value="ZINC_FINGER_C2H2_1"/>
    <property type="match status" value="2"/>
</dbReference>
<feature type="domain" description="C2H2-type" evidence="9">
    <location>
        <begin position="179"/>
        <end position="207"/>
    </location>
</feature>
<gene>
    <name evidence="12" type="primary">LOC112693814</name>
    <name evidence="10" type="ORF">g.26804</name>
</gene>
<dbReference type="GO" id="GO:0008270">
    <property type="term" value="F:zinc ion binding"/>
    <property type="evidence" value="ECO:0007669"/>
    <property type="project" value="UniProtKB-KW"/>
</dbReference>
<evidence type="ECO:0000259" key="9">
    <source>
        <dbReference type="PROSITE" id="PS50157"/>
    </source>
</evidence>
<dbReference type="EMBL" id="GGMS01000238">
    <property type="protein sequence ID" value="MBY69441.1"/>
    <property type="molecule type" value="Transcribed_RNA"/>
</dbReference>
<dbReference type="PANTHER" id="PTHR16515:SF49">
    <property type="entry name" value="GASTRULA ZINC FINGER PROTEIN XLCGF49.1-LIKE-RELATED"/>
    <property type="match status" value="1"/>
</dbReference>
<reference evidence="10" key="1">
    <citation type="submission" date="2018-04" db="EMBL/GenBank/DDBJ databases">
        <title>Transcriptome assembly of Sipha flava.</title>
        <authorList>
            <person name="Scully E.D."/>
            <person name="Geib S.M."/>
            <person name="Palmer N.A."/>
            <person name="Koch K."/>
            <person name="Bradshaw J."/>
            <person name="Heng-Moss T."/>
            <person name="Sarath G."/>
        </authorList>
    </citation>
    <scope>NUCLEOTIDE SEQUENCE</scope>
</reference>
<organism evidence="10">
    <name type="scientific">Sipha flava</name>
    <name type="common">yellow sugarcane aphid</name>
    <dbReference type="NCBI Taxonomy" id="143950"/>
    <lineage>
        <taxon>Eukaryota</taxon>
        <taxon>Metazoa</taxon>
        <taxon>Ecdysozoa</taxon>
        <taxon>Arthropoda</taxon>
        <taxon>Hexapoda</taxon>
        <taxon>Insecta</taxon>
        <taxon>Pterygota</taxon>
        <taxon>Neoptera</taxon>
        <taxon>Paraneoptera</taxon>
        <taxon>Hemiptera</taxon>
        <taxon>Sternorrhyncha</taxon>
        <taxon>Aphidomorpha</taxon>
        <taxon>Aphidoidea</taxon>
        <taxon>Aphididae</taxon>
        <taxon>Sipha</taxon>
    </lineage>
</organism>
<keyword evidence="6" id="KW-0238">DNA-binding</keyword>
<keyword evidence="3" id="KW-0677">Repeat</keyword>
<dbReference type="Gene3D" id="3.30.160.60">
    <property type="entry name" value="Classic Zinc Finger"/>
    <property type="match status" value="1"/>
</dbReference>
<keyword evidence="11" id="KW-1185">Reference proteome</keyword>
<evidence type="ECO:0000313" key="12">
    <source>
        <dbReference type="RefSeq" id="XP_025424832.1"/>
    </source>
</evidence>
<keyword evidence="4 8" id="KW-0863">Zinc-finger</keyword>
<dbReference type="InterPro" id="IPR050331">
    <property type="entry name" value="Zinc_finger"/>
</dbReference>
<dbReference type="PROSITE" id="PS50157">
    <property type="entry name" value="ZINC_FINGER_C2H2_2"/>
    <property type="match status" value="1"/>
</dbReference>
<dbReference type="SMART" id="SM00355">
    <property type="entry name" value="ZnF_C2H2"/>
    <property type="match status" value="4"/>
</dbReference>
<evidence type="ECO:0000256" key="2">
    <source>
        <dbReference type="ARBA" id="ARBA00022723"/>
    </source>
</evidence>
<sequence>MDELESEDSLDGTLVIDEPNYDNNIIEISDDTDSDADVEVVELDDSTNFIPSLLNSSSSLSKPKTACKVCSKIFLSNNDLLNHIRKFKGKIGNCKVGTNIMYSKRKNTEDLQPEHLLRKNLGKPPKNSNIIEPTVPVAIPLNISFCPSLIPINNKPTPPPSNSLPSLRQILVDEIEPEYTCTTCGQTFRHNIGLLCHLDSEHNDATINQVKNKKKKLSTKLVEKKTVSSENKLTENNEPISNTVDLTLVPNFKKESLWNRIKSYVYSANKNQVFCVLCKLEFKSTKKALAHVEDKHIMDKIQCGYCNMKFVYELKLRSHMARRHKVIGVYKCDKCSKMINKEECESHSKKCKGIANPVNIKTEDTNLKA</sequence>
<keyword evidence="7" id="KW-0539">Nucleus</keyword>
<evidence type="ECO:0000256" key="7">
    <source>
        <dbReference type="ARBA" id="ARBA00023242"/>
    </source>
</evidence>
<evidence type="ECO:0000256" key="3">
    <source>
        <dbReference type="ARBA" id="ARBA00022737"/>
    </source>
</evidence>
<comment type="subcellular location">
    <subcellularLocation>
        <location evidence="1">Nucleus</location>
    </subcellularLocation>
</comment>
<proteinExistence type="predicted"/>
<dbReference type="RefSeq" id="XP_025424832.1">
    <property type="nucleotide sequence ID" value="XM_025569047.1"/>
</dbReference>
<dbReference type="OrthoDB" id="6619954at2759"/>
<dbReference type="GO" id="GO:0003677">
    <property type="term" value="F:DNA binding"/>
    <property type="evidence" value="ECO:0007669"/>
    <property type="project" value="UniProtKB-KW"/>
</dbReference>
<evidence type="ECO:0000256" key="4">
    <source>
        <dbReference type="ARBA" id="ARBA00022771"/>
    </source>
</evidence>
<accession>A0A2S2PVF1</accession>
<evidence type="ECO:0000313" key="10">
    <source>
        <dbReference type="EMBL" id="MBY69441.1"/>
    </source>
</evidence>
<dbReference type="InterPro" id="IPR036236">
    <property type="entry name" value="Znf_C2H2_sf"/>
</dbReference>